<keyword evidence="10 12" id="KW-0472">Membrane</keyword>
<dbReference type="SMART" id="SM00665">
    <property type="entry name" value="B561"/>
    <property type="match status" value="1"/>
</dbReference>
<dbReference type="InterPro" id="IPR002861">
    <property type="entry name" value="Reeler_dom"/>
</dbReference>
<feature type="transmembrane region" description="Helical" evidence="12">
    <location>
        <begin position="784"/>
        <end position="805"/>
    </location>
</feature>
<feature type="domain" description="Reelin" evidence="16">
    <location>
        <begin position="7"/>
        <end position="174"/>
    </location>
</feature>
<evidence type="ECO:0000313" key="17">
    <source>
        <dbReference type="EMBL" id="CAF0999088.1"/>
    </source>
</evidence>
<proteinExistence type="inferred from homology"/>
<dbReference type="Pfam" id="PF02014">
    <property type="entry name" value="Reeler"/>
    <property type="match status" value="1"/>
</dbReference>
<evidence type="ECO:0000256" key="8">
    <source>
        <dbReference type="ARBA" id="ARBA00022989"/>
    </source>
</evidence>
<evidence type="ECO:0000313" key="19">
    <source>
        <dbReference type="Proteomes" id="UP000663828"/>
    </source>
</evidence>
<comment type="cofactor">
    <cofactor evidence="1">
        <name>heme b</name>
        <dbReference type="ChEBI" id="CHEBI:60344"/>
    </cofactor>
</comment>
<evidence type="ECO:0000256" key="10">
    <source>
        <dbReference type="ARBA" id="ARBA00023136"/>
    </source>
</evidence>
<dbReference type="PANTHER" id="PTHR23130">
    <property type="entry name" value="CYTOCHROME B561 AND DOMON DOMAIN-CONTAINING PROTEIN"/>
    <property type="match status" value="1"/>
</dbReference>
<gene>
    <name evidence="17" type="ORF">EDS130_LOCUS14790</name>
    <name evidence="18" type="ORF">XAT740_LOCUS21471</name>
</gene>
<dbReference type="PANTHER" id="PTHR23130:SF171">
    <property type="entry name" value="OS01G0895300 PROTEIN"/>
    <property type="match status" value="1"/>
</dbReference>
<protein>
    <recommendedName>
        <fullName evidence="20">Ferric-chelate reductase 1</fullName>
    </recommendedName>
</protein>
<feature type="transmembrane region" description="Helical" evidence="12">
    <location>
        <begin position="750"/>
        <end position="769"/>
    </location>
</feature>
<evidence type="ECO:0000256" key="3">
    <source>
        <dbReference type="ARBA" id="ARBA00009195"/>
    </source>
</evidence>
<feature type="transmembrane region" description="Helical" evidence="12">
    <location>
        <begin position="817"/>
        <end position="841"/>
    </location>
</feature>
<name>A0A814TPD8_ADIRI</name>
<dbReference type="Pfam" id="PF03188">
    <property type="entry name" value="Cytochrom_B561"/>
    <property type="match status" value="1"/>
</dbReference>
<evidence type="ECO:0000259" key="14">
    <source>
        <dbReference type="PROSITE" id="PS50836"/>
    </source>
</evidence>
<reference evidence="18" key="1">
    <citation type="submission" date="2021-02" db="EMBL/GenBank/DDBJ databases">
        <authorList>
            <person name="Nowell W R."/>
        </authorList>
    </citation>
    <scope>NUCLEOTIDE SEQUENCE</scope>
</reference>
<dbReference type="Proteomes" id="UP000663852">
    <property type="component" value="Unassembled WGS sequence"/>
</dbReference>
<keyword evidence="5 12" id="KW-0812">Transmembrane</keyword>
<dbReference type="Gene3D" id="1.20.120.1770">
    <property type="match status" value="1"/>
</dbReference>
<keyword evidence="9" id="KW-0408">Iron</keyword>
<dbReference type="SMART" id="SM00664">
    <property type="entry name" value="DoH"/>
    <property type="match status" value="3"/>
</dbReference>
<sequence>MIRFLLVLICINYGYGYPEGAPTEICDTMMPNHHVAPKQCQTKYIIETDKSVYYPDDVVRITVHGVTDNDHFKGILLTAKNQPDQQIVGTWSTTNSPVKTIDCDGKQNTAITHTTADEKLRVEALWHAPNVLLQGDTIIKATIVKSYDEIYVDCFNITLVPTTQSDSANQSGSERNSFVKANTNVSWTYTNDTVMVKMTTNQVNVSEWRAIGFSDDREMGNEYIFVCKVSSTGAPLLQRMHTLGGKRPPSASVADVSIISTTYENGQATCEFSFNTTSEQVANEPLPVVTNKNYYLTFAAGILRTGDLIGKHNFTFVSSKTYQLQNPEIIDIDKPAANATLPVTSDIKANISWTYNNGTTNINMRINNLKALQWLAIGFSRDHRMGEDHVFICRRLANDTISLQRYINPGGHARPVPHNGTSDWGGIFAVSRERLENGVVDCDFTLSDFVPAADQSDQLTFPALSQSTEYSPLIALGNLNGSNYFMRHAYRIALPQNVTLNQTEVIDFEQIITTTPSTGGNTTPSPAGEVEINVDWTYDAGTTSINMKIANLKASQWMAIGFSSDMKMGEDHVFICQHSPDGKVSLQRYVNPDGYTRPRPPDATLNVGGVLNVGRERLDDGIVYCDFTLSNFDNTTSQSRQLPFSPLSQTSTYHPLIAVGSLGSSGQVEKHSFRDALSRSVMLNRAETIVVNAQSNGPSSTDLMKAHGIIMIFTWIVLVSTGILIARYFKRSWSNRKICGKAIWFAVHRTIMSSAAILTLIAFILILVYKKGQWVSQTNRREFAHSIIGMLVISFAIIQPFMALFRCNPDARYRFIFNYAHATVGFSAFILSIAAIFLAMFFEYFDFRTHKEWAIVAAWSCWLPLIFVAFEMLELYFQKTSLIAEKADSFAMNDRNGTNNAKVETISSAKEPVKDRIKVIFLSLHLLIAFALALALMILIGQSPN</sequence>
<keyword evidence="11" id="KW-0325">Glycoprotein</keyword>
<dbReference type="InterPro" id="IPR005018">
    <property type="entry name" value="DOMON_domain"/>
</dbReference>
<dbReference type="AlphaFoldDB" id="A0A814TPD8"/>
<keyword evidence="8 12" id="KW-1133">Transmembrane helix</keyword>
<dbReference type="EMBL" id="CAJNOR010001542">
    <property type="protein sequence ID" value="CAF1160834.1"/>
    <property type="molecule type" value="Genomic_DNA"/>
</dbReference>
<evidence type="ECO:0000256" key="12">
    <source>
        <dbReference type="SAM" id="Phobius"/>
    </source>
</evidence>
<dbReference type="Pfam" id="PF03351">
    <property type="entry name" value="DOMON"/>
    <property type="match status" value="3"/>
</dbReference>
<feature type="transmembrane region" description="Helical" evidence="12">
    <location>
        <begin position="708"/>
        <end position="729"/>
    </location>
</feature>
<evidence type="ECO:0000313" key="18">
    <source>
        <dbReference type="EMBL" id="CAF1160834.1"/>
    </source>
</evidence>
<evidence type="ECO:0000256" key="13">
    <source>
        <dbReference type="SAM" id="SignalP"/>
    </source>
</evidence>
<evidence type="ECO:0000259" key="15">
    <source>
        <dbReference type="PROSITE" id="PS50939"/>
    </source>
</evidence>
<feature type="domain" description="Cytochrome b561" evidence="15">
    <location>
        <begin position="665"/>
        <end position="879"/>
    </location>
</feature>
<dbReference type="EMBL" id="CAJNOJ010000061">
    <property type="protein sequence ID" value="CAF0999088.1"/>
    <property type="molecule type" value="Genomic_DNA"/>
</dbReference>
<comment type="similarity">
    <text evidence="3">Belongs to the FRRS1 family.</text>
</comment>
<evidence type="ECO:0000256" key="9">
    <source>
        <dbReference type="ARBA" id="ARBA00023004"/>
    </source>
</evidence>
<keyword evidence="7" id="KW-0249">Electron transport</keyword>
<evidence type="ECO:0000256" key="5">
    <source>
        <dbReference type="ARBA" id="ARBA00022692"/>
    </source>
</evidence>
<feature type="signal peptide" evidence="13">
    <location>
        <begin position="1"/>
        <end position="16"/>
    </location>
</feature>
<feature type="transmembrane region" description="Helical" evidence="12">
    <location>
        <begin position="853"/>
        <end position="873"/>
    </location>
</feature>
<feature type="domain" description="DOMON" evidence="14">
    <location>
        <begin position="530"/>
        <end position="660"/>
    </location>
</feature>
<accession>A0A814TPD8</accession>
<feature type="domain" description="DOMON" evidence="14">
    <location>
        <begin position="181"/>
        <end position="301"/>
    </location>
</feature>
<dbReference type="Proteomes" id="UP000663828">
    <property type="component" value="Unassembled WGS sequence"/>
</dbReference>
<evidence type="ECO:0000256" key="7">
    <source>
        <dbReference type="ARBA" id="ARBA00022982"/>
    </source>
</evidence>
<evidence type="ECO:0000256" key="1">
    <source>
        <dbReference type="ARBA" id="ARBA00001970"/>
    </source>
</evidence>
<dbReference type="CDD" id="cd08760">
    <property type="entry name" value="Cyt_b561_FRRS1_like"/>
    <property type="match status" value="1"/>
</dbReference>
<dbReference type="Gene3D" id="2.60.40.4060">
    <property type="entry name" value="Reeler domain"/>
    <property type="match status" value="1"/>
</dbReference>
<dbReference type="PROSITE" id="PS50836">
    <property type="entry name" value="DOMON"/>
    <property type="match status" value="3"/>
</dbReference>
<evidence type="ECO:0000256" key="4">
    <source>
        <dbReference type="ARBA" id="ARBA00022448"/>
    </source>
</evidence>
<keyword evidence="6 13" id="KW-0732">Signal</keyword>
<dbReference type="InterPro" id="IPR042307">
    <property type="entry name" value="Reeler_sf"/>
</dbReference>
<dbReference type="CDD" id="cd08544">
    <property type="entry name" value="Reeler"/>
    <property type="match status" value="1"/>
</dbReference>
<keyword evidence="19" id="KW-1185">Reference proteome</keyword>
<feature type="domain" description="DOMON" evidence="14">
    <location>
        <begin position="347"/>
        <end position="477"/>
    </location>
</feature>
<organism evidence="18 19">
    <name type="scientific">Adineta ricciae</name>
    <name type="common">Rotifer</name>
    <dbReference type="NCBI Taxonomy" id="249248"/>
    <lineage>
        <taxon>Eukaryota</taxon>
        <taxon>Metazoa</taxon>
        <taxon>Spiralia</taxon>
        <taxon>Gnathifera</taxon>
        <taxon>Rotifera</taxon>
        <taxon>Eurotatoria</taxon>
        <taxon>Bdelloidea</taxon>
        <taxon>Adinetida</taxon>
        <taxon>Adinetidae</taxon>
        <taxon>Adineta</taxon>
    </lineage>
</organism>
<feature type="transmembrane region" description="Helical" evidence="12">
    <location>
        <begin position="919"/>
        <end position="940"/>
    </location>
</feature>
<feature type="chain" id="PRO_5036410847" description="Ferric-chelate reductase 1" evidence="13">
    <location>
        <begin position="17"/>
        <end position="945"/>
    </location>
</feature>
<dbReference type="OrthoDB" id="2419613at2759"/>
<evidence type="ECO:0000256" key="6">
    <source>
        <dbReference type="ARBA" id="ARBA00022729"/>
    </source>
</evidence>
<dbReference type="InterPro" id="IPR006593">
    <property type="entry name" value="Cyt_b561/ferric_Rdtase_TM"/>
</dbReference>
<evidence type="ECO:0008006" key="20">
    <source>
        <dbReference type="Google" id="ProtNLM"/>
    </source>
</evidence>
<dbReference type="PROSITE" id="PS51019">
    <property type="entry name" value="REELIN"/>
    <property type="match status" value="1"/>
</dbReference>
<evidence type="ECO:0000256" key="2">
    <source>
        <dbReference type="ARBA" id="ARBA00004141"/>
    </source>
</evidence>
<comment type="subcellular location">
    <subcellularLocation>
        <location evidence="2">Membrane</location>
        <topology evidence="2">Multi-pass membrane protein</topology>
    </subcellularLocation>
</comment>
<keyword evidence="4" id="KW-0813">Transport</keyword>
<comment type="caution">
    <text evidence="18">The sequence shown here is derived from an EMBL/GenBank/DDBJ whole genome shotgun (WGS) entry which is preliminary data.</text>
</comment>
<evidence type="ECO:0000256" key="11">
    <source>
        <dbReference type="ARBA" id="ARBA00023180"/>
    </source>
</evidence>
<dbReference type="GO" id="GO:0016020">
    <property type="term" value="C:membrane"/>
    <property type="evidence" value="ECO:0007669"/>
    <property type="project" value="UniProtKB-SubCell"/>
</dbReference>
<dbReference type="PROSITE" id="PS50939">
    <property type="entry name" value="CYTOCHROME_B561"/>
    <property type="match status" value="1"/>
</dbReference>
<evidence type="ECO:0000259" key="16">
    <source>
        <dbReference type="PROSITE" id="PS51019"/>
    </source>
</evidence>